<evidence type="ECO:0000259" key="14">
    <source>
        <dbReference type="PROSITE" id="PS50109"/>
    </source>
</evidence>
<dbReference type="InterPro" id="IPR035965">
    <property type="entry name" value="PAS-like_dom_sf"/>
</dbReference>
<dbReference type="NCBIfam" id="TIGR00229">
    <property type="entry name" value="sensory_box"/>
    <property type="match status" value="1"/>
</dbReference>
<dbReference type="SMART" id="SM00304">
    <property type="entry name" value="HAMP"/>
    <property type="match status" value="1"/>
</dbReference>
<dbReference type="InterPro" id="IPR013767">
    <property type="entry name" value="PAS_fold"/>
</dbReference>
<dbReference type="Gene3D" id="1.10.287.130">
    <property type="match status" value="1"/>
</dbReference>
<keyword evidence="9" id="KW-0067">ATP-binding</keyword>
<dbReference type="Gene3D" id="3.30.565.10">
    <property type="entry name" value="Histidine kinase-like ATPase, C-terminal domain"/>
    <property type="match status" value="1"/>
</dbReference>
<dbReference type="SUPFAM" id="SSF55785">
    <property type="entry name" value="PYP-like sensor domain (PAS domain)"/>
    <property type="match status" value="1"/>
</dbReference>
<keyword evidence="10 13" id="KW-1133">Transmembrane helix</keyword>
<comment type="subcellular location">
    <subcellularLocation>
        <location evidence="2">Membrane</location>
        <topology evidence="2">Multi-pass membrane protein</topology>
    </subcellularLocation>
</comment>
<dbReference type="InterPro" id="IPR036097">
    <property type="entry name" value="HisK_dim/P_sf"/>
</dbReference>
<evidence type="ECO:0000256" key="12">
    <source>
        <dbReference type="ARBA" id="ARBA00023136"/>
    </source>
</evidence>
<dbReference type="Gene3D" id="3.30.450.20">
    <property type="entry name" value="PAS domain"/>
    <property type="match status" value="1"/>
</dbReference>
<dbReference type="PANTHER" id="PTHR42878">
    <property type="entry name" value="TWO-COMPONENT HISTIDINE KINASE"/>
    <property type="match status" value="1"/>
</dbReference>
<dbReference type="InterPro" id="IPR036890">
    <property type="entry name" value="HATPase_C_sf"/>
</dbReference>
<name>A0A947DHH5_9CYAN</name>
<dbReference type="InterPro" id="IPR005467">
    <property type="entry name" value="His_kinase_dom"/>
</dbReference>
<dbReference type="Gene3D" id="6.10.340.10">
    <property type="match status" value="1"/>
</dbReference>
<dbReference type="InterPro" id="IPR050351">
    <property type="entry name" value="BphY/WalK/GraS-like"/>
</dbReference>
<dbReference type="InterPro" id="IPR000014">
    <property type="entry name" value="PAS"/>
</dbReference>
<dbReference type="GO" id="GO:0030295">
    <property type="term" value="F:protein kinase activator activity"/>
    <property type="evidence" value="ECO:0007669"/>
    <property type="project" value="TreeGrafter"/>
</dbReference>
<evidence type="ECO:0000259" key="15">
    <source>
        <dbReference type="PROSITE" id="PS50112"/>
    </source>
</evidence>
<keyword evidence="11" id="KW-0902">Two-component regulatory system</keyword>
<dbReference type="CDD" id="cd00130">
    <property type="entry name" value="PAS"/>
    <property type="match status" value="1"/>
</dbReference>
<comment type="caution">
    <text evidence="17">The sequence shown here is derived from an EMBL/GenBank/DDBJ whole genome shotgun (WGS) entry which is preliminary data.</text>
</comment>
<feature type="domain" description="Histidine kinase" evidence="14">
    <location>
        <begin position="405"/>
        <end position="631"/>
    </location>
</feature>
<dbReference type="PROSITE" id="PS50112">
    <property type="entry name" value="PAS"/>
    <property type="match status" value="1"/>
</dbReference>
<keyword evidence="8" id="KW-0418">Kinase</keyword>
<evidence type="ECO:0000256" key="7">
    <source>
        <dbReference type="ARBA" id="ARBA00022741"/>
    </source>
</evidence>
<evidence type="ECO:0000256" key="1">
    <source>
        <dbReference type="ARBA" id="ARBA00000085"/>
    </source>
</evidence>
<keyword evidence="7" id="KW-0547">Nucleotide-binding</keyword>
<dbReference type="FunFam" id="1.10.287.130:FF:000001">
    <property type="entry name" value="Two-component sensor histidine kinase"/>
    <property type="match status" value="1"/>
</dbReference>
<dbReference type="PROSITE" id="PS50885">
    <property type="entry name" value="HAMP"/>
    <property type="match status" value="1"/>
</dbReference>
<keyword evidence="18" id="KW-1185">Reference proteome</keyword>
<proteinExistence type="predicted"/>
<dbReference type="CDD" id="cd06225">
    <property type="entry name" value="HAMP"/>
    <property type="match status" value="1"/>
</dbReference>
<dbReference type="CDD" id="cd00082">
    <property type="entry name" value="HisKA"/>
    <property type="match status" value="1"/>
</dbReference>
<evidence type="ECO:0000256" key="4">
    <source>
        <dbReference type="ARBA" id="ARBA00022553"/>
    </source>
</evidence>
<feature type="domain" description="PAS" evidence="15">
    <location>
        <begin position="275"/>
        <end position="312"/>
    </location>
</feature>
<dbReference type="Pfam" id="PF02518">
    <property type="entry name" value="HATPase_c"/>
    <property type="match status" value="1"/>
</dbReference>
<gene>
    <name evidence="17" type="ORF">IXB50_14890</name>
</gene>
<keyword evidence="5" id="KW-0808">Transferase</keyword>
<dbReference type="Pfam" id="PF00512">
    <property type="entry name" value="HisKA"/>
    <property type="match status" value="1"/>
</dbReference>
<evidence type="ECO:0000256" key="3">
    <source>
        <dbReference type="ARBA" id="ARBA00012438"/>
    </source>
</evidence>
<dbReference type="InterPro" id="IPR003594">
    <property type="entry name" value="HATPase_dom"/>
</dbReference>
<dbReference type="SMART" id="SM00388">
    <property type="entry name" value="HisKA"/>
    <property type="match status" value="1"/>
</dbReference>
<dbReference type="GO" id="GO:0007234">
    <property type="term" value="P:osmosensory signaling via phosphorelay pathway"/>
    <property type="evidence" value="ECO:0007669"/>
    <property type="project" value="TreeGrafter"/>
</dbReference>
<dbReference type="EMBL" id="JADOES010000031">
    <property type="protein sequence ID" value="MBT9316713.1"/>
    <property type="molecule type" value="Genomic_DNA"/>
</dbReference>
<feature type="transmembrane region" description="Helical" evidence="13">
    <location>
        <begin position="25"/>
        <end position="45"/>
    </location>
</feature>
<dbReference type="SMART" id="SM00091">
    <property type="entry name" value="PAS"/>
    <property type="match status" value="1"/>
</dbReference>
<dbReference type="Proteomes" id="UP000717364">
    <property type="component" value="Unassembled WGS sequence"/>
</dbReference>
<dbReference type="SUPFAM" id="SSF158472">
    <property type="entry name" value="HAMP domain-like"/>
    <property type="match status" value="1"/>
</dbReference>
<comment type="catalytic activity">
    <reaction evidence="1">
        <text>ATP + protein L-histidine = ADP + protein N-phospho-L-histidine.</text>
        <dbReference type="EC" id="2.7.13.3"/>
    </reaction>
</comment>
<dbReference type="RefSeq" id="WP_215609779.1">
    <property type="nucleotide sequence ID" value="NZ_JADOES010000031.1"/>
</dbReference>
<feature type="transmembrane region" description="Helical" evidence="13">
    <location>
        <begin position="192"/>
        <end position="213"/>
    </location>
</feature>
<dbReference type="GO" id="GO:0000155">
    <property type="term" value="F:phosphorelay sensor kinase activity"/>
    <property type="evidence" value="ECO:0007669"/>
    <property type="project" value="InterPro"/>
</dbReference>
<feature type="domain" description="HAMP" evidence="16">
    <location>
        <begin position="213"/>
        <end position="266"/>
    </location>
</feature>
<evidence type="ECO:0000256" key="2">
    <source>
        <dbReference type="ARBA" id="ARBA00004141"/>
    </source>
</evidence>
<keyword evidence="6 13" id="KW-0812">Transmembrane</keyword>
<evidence type="ECO:0000313" key="17">
    <source>
        <dbReference type="EMBL" id="MBT9316713.1"/>
    </source>
</evidence>
<dbReference type="AlphaFoldDB" id="A0A947DHH5"/>
<evidence type="ECO:0000256" key="6">
    <source>
        <dbReference type="ARBA" id="ARBA00022692"/>
    </source>
</evidence>
<evidence type="ECO:0000256" key="9">
    <source>
        <dbReference type="ARBA" id="ARBA00022840"/>
    </source>
</evidence>
<dbReference type="Pfam" id="PF00672">
    <property type="entry name" value="HAMP"/>
    <property type="match status" value="1"/>
</dbReference>
<keyword evidence="12 13" id="KW-0472">Membrane</keyword>
<dbReference type="SUPFAM" id="SSF55874">
    <property type="entry name" value="ATPase domain of HSP90 chaperone/DNA topoisomerase II/histidine kinase"/>
    <property type="match status" value="1"/>
</dbReference>
<dbReference type="EC" id="2.7.13.3" evidence="3"/>
<protein>
    <recommendedName>
        <fullName evidence="3">histidine kinase</fullName>
        <ecNumber evidence="3">2.7.13.3</ecNumber>
    </recommendedName>
</protein>
<reference evidence="17" key="1">
    <citation type="submission" date="2020-11" db="EMBL/GenBank/DDBJ databases">
        <authorList>
            <person name="Konstantinou D."/>
            <person name="Gkelis S."/>
            <person name="Popin R."/>
            <person name="Fewer D."/>
            <person name="Sivonen K."/>
        </authorList>
    </citation>
    <scope>NUCLEOTIDE SEQUENCE</scope>
    <source>
        <strain evidence="17">TAU-MAC 1115</strain>
    </source>
</reference>
<dbReference type="FunFam" id="3.30.565.10:FF:000006">
    <property type="entry name" value="Sensor histidine kinase WalK"/>
    <property type="match status" value="1"/>
</dbReference>
<evidence type="ECO:0000256" key="5">
    <source>
        <dbReference type="ARBA" id="ARBA00022679"/>
    </source>
</evidence>
<dbReference type="GO" id="GO:0000156">
    <property type="term" value="F:phosphorelay response regulator activity"/>
    <property type="evidence" value="ECO:0007669"/>
    <property type="project" value="TreeGrafter"/>
</dbReference>
<evidence type="ECO:0000313" key="18">
    <source>
        <dbReference type="Proteomes" id="UP000717364"/>
    </source>
</evidence>
<evidence type="ECO:0000259" key="16">
    <source>
        <dbReference type="PROSITE" id="PS50885"/>
    </source>
</evidence>
<dbReference type="PANTHER" id="PTHR42878:SF7">
    <property type="entry name" value="SENSOR HISTIDINE KINASE GLRK"/>
    <property type="match status" value="1"/>
</dbReference>
<dbReference type="GO" id="GO:0005524">
    <property type="term" value="F:ATP binding"/>
    <property type="evidence" value="ECO:0007669"/>
    <property type="project" value="UniProtKB-KW"/>
</dbReference>
<dbReference type="SMART" id="SM00387">
    <property type="entry name" value="HATPase_c"/>
    <property type="match status" value="1"/>
</dbReference>
<organism evidence="17 18">
    <name type="scientific">Leptothoe spongobia TAU-MAC 1115</name>
    <dbReference type="NCBI Taxonomy" id="1967444"/>
    <lineage>
        <taxon>Bacteria</taxon>
        <taxon>Bacillati</taxon>
        <taxon>Cyanobacteriota</taxon>
        <taxon>Cyanophyceae</taxon>
        <taxon>Nodosilineales</taxon>
        <taxon>Cymatolegaceae</taxon>
        <taxon>Leptothoe</taxon>
        <taxon>Leptothoe spongobia</taxon>
    </lineage>
</organism>
<dbReference type="Pfam" id="PF00989">
    <property type="entry name" value="PAS"/>
    <property type="match status" value="1"/>
</dbReference>
<dbReference type="SUPFAM" id="SSF47384">
    <property type="entry name" value="Homodimeric domain of signal transducing histidine kinase"/>
    <property type="match status" value="1"/>
</dbReference>
<evidence type="ECO:0000256" key="11">
    <source>
        <dbReference type="ARBA" id="ARBA00023012"/>
    </source>
</evidence>
<keyword evidence="4" id="KW-0597">Phosphoprotein</keyword>
<dbReference type="GO" id="GO:0016020">
    <property type="term" value="C:membrane"/>
    <property type="evidence" value="ECO:0007669"/>
    <property type="project" value="UniProtKB-SubCell"/>
</dbReference>
<reference evidence="17" key="2">
    <citation type="journal article" date="2021" name="Mar. Drugs">
        <title>Genome Reduction and Secondary Metabolism of the Marine Sponge-Associated Cyanobacterium Leptothoe.</title>
        <authorList>
            <person name="Konstantinou D."/>
            <person name="Popin R.V."/>
            <person name="Fewer D.P."/>
            <person name="Sivonen K."/>
            <person name="Gkelis S."/>
        </authorList>
    </citation>
    <scope>NUCLEOTIDE SEQUENCE</scope>
    <source>
        <strain evidence="17">TAU-MAC 1115</strain>
    </source>
</reference>
<accession>A0A947DHH5</accession>
<dbReference type="InterPro" id="IPR003660">
    <property type="entry name" value="HAMP_dom"/>
</dbReference>
<dbReference type="PROSITE" id="PS50109">
    <property type="entry name" value="HIS_KIN"/>
    <property type="match status" value="1"/>
</dbReference>
<dbReference type="GO" id="GO:0006355">
    <property type="term" value="P:regulation of DNA-templated transcription"/>
    <property type="evidence" value="ECO:0007669"/>
    <property type="project" value="InterPro"/>
</dbReference>
<dbReference type="PRINTS" id="PR00344">
    <property type="entry name" value="BCTRLSENSOR"/>
</dbReference>
<dbReference type="InterPro" id="IPR004358">
    <property type="entry name" value="Sig_transdc_His_kin-like_C"/>
</dbReference>
<evidence type="ECO:0000256" key="10">
    <source>
        <dbReference type="ARBA" id="ARBA00022989"/>
    </source>
</evidence>
<dbReference type="NCBIfam" id="NF045911">
    <property type="entry name" value="TCSHisKinNblS"/>
    <property type="match status" value="1"/>
</dbReference>
<dbReference type="InterPro" id="IPR003661">
    <property type="entry name" value="HisK_dim/P_dom"/>
</dbReference>
<evidence type="ECO:0000256" key="8">
    <source>
        <dbReference type="ARBA" id="ARBA00022777"/>
    </source>
</evidence>
<evidence type="ECO:0000256" key="13">
    <source>
        <dbReference type="SAM" id="Phobius"/>
    </source>
</evidence>
<sequence length="672" mass="74640">MVELFQKIRTLIADWWKDFTLQTRLMAAATLVVSLIMSSLTFWAVNTIQLDARLNDTRFGRDLGLLLAANTAPLVESQQLDELALFSRRFMESTSSIRYMLYANQEGYIFFGIPYSDSAVKSSLTLSRRMQLPENYVKSVDLPMIRQHLTPAGEVTDVFVPLKSKGNYLGVLALGINPNPTVVASSHLTRDVTIAVFVCIWVMVILGAVFNALTITQPIKELLTGVKNIAAGNFKQRIDLSRGGDELGELIQSFNYMAERLERYEEQNIEELTAEKAKLERLVSTIADGAILIDANMEVVLANTAASRIFGWDAKLPPEGNVLQHLPTEVRVQMTRPLYQAAKGDSSDSQEFRITLIEPTSRTIRLLLNSVLDQSGETVKGIALTVQDITREVALNAAKSQFISNISHELRTPLFNIKSFIETLYEYGDDLSERERQEFLETANNETDRLTRLVNDVLDLSRLESNRRYQFSALDIHQPIEQILRTYQLNAKDKGIELIQDIEEGLPPVVGNYDLMLQVFGNLVGNGLKFSLAGGCVAIRAYRAPSAGDHPDFAGNVRIEISDTGIGIAPEDQDAIFDRFYRVENRVHTLEGTGLGLSIVKNIIDKHNSQMCLVSEVGVGTTFWFDLSVYESVAVESTAVPESDVAEISVDEAAAENTISPVGAQTMPKESA</sequence>